<gene>
    <name evidence="2" type="ORF">B9479_007732</name>
</gene>
<dbReference type="EMBL" id="NIDF01000200">
    <property type="protein sequence ID" value="TYJ51682.1"/>
    <property type="molecule type" value="Genomic_DNA"/>
</dbReference>
<dbReference type="InterPro" id="IPR011011">
    <property type="entry name" value="Znf_FYVE_PHD"/>
</dbReference>
<reference evidence="2 3" key="1">
    <citation type="submission" date="2017-05" db="EMBL/GenBank/DDBJ databases">
        <title>The Genome Sequence of Tsuchiyaea wingfieldii DSM 27421.</title>
        <authorList>
            <person name="Cuomo C."/>
            <person name="Passer A."/>
            <person name="Billmyre B."/>
            <person name="Heitman J."/>
        </authorList>
    </citation>
    <scope>NUCLEOTIDE SEQUENCE [LARGE SCALE GENOMIC DNA]</scope>
    <source>
        <strain evidence="2 3">DSM 27421</strain>
    </source>
</reference>
<organism evidence="2 3">
    <name type="scientific">Cryptococcus floricola</name>
    <dbReference type="NCBI Taxonomy" id="2591691"/>
    <lineage>
        <taxon>Eukaryota</taxon>
        <taxon>Fungi</taxon>
        <taxon>Dikarya</taxon>
        <taxon>Basidiomycota</taxon>
        <taxon>Agaricomycotina</taxon>
        <taxon>Tremellomycetes</taxon>
        <taxon>Tremellales</taxon>
        <taxon>Cryptococcaceae</taxon>
        <taxon>Cryptococcus</taxon>
    </lineage>
</organism>
<sequence length="577" mass="62537">MPHHISAASASDDEDWVPPTEEEYKDLKKYKSFIMPMDTPYSIGEFVWMHHDKCRPTSESPRPVPKRVRPSLTPSQSQREGSTASRAPSAAPGEGSSGTLVSAEEEERQRQRKEVNKMWKAGHWIGRIIEVRARGNMYVWMKIRWMCRNINELKEQDVKTGLPRSKPAGREIFMLGPEYDAIQPVGTVEGRVPVVLFDESNPIPPEDQEIDEETIWYRHEARMPNEMEMELLHPRASAGSEAGPGGGGGRGEKGKRRRSEQPYQPTSCYCGDPYLPIATKPELMALCPNPGCLRWFHLGCLDWTGRGHDHRLPFLTPSSLAYIRASGLALAAYMVESTPAGAPVPPMSALTVSSSPSQINGHGQINGSGNVNGQGQGQTQTQAPAPEMRTSQTALRRALTPAWSWANRHPQAEGLPADTLPSPTDSSTLLEVGLKASLVLDSEARAKGRGRSVEGEGEGGKDGGVDVRLGEEVIAAAEGVIVRGKGYGTGGNARKILSARWIVHQAALSPPSSSSSSSSASDALPSPPASASGTGKGTGGEDRIVRMVEEWETKWGGVAGLEVRRCVWSCPGCERLM</sequence>
<name>A0A5D3ALM0_9TREE</name>
<dbReference type="AlphaFoldDB" id="A0A5D3ALM0"/>
<feature type="region of interest" description="Disordered" evidence="1">
    <location>
        <begin position="1"/>
        <end position="20"/>
    </location>
</feature>
<dbReference type="Gene3D" id="2.30.30.490">
    <property type="match status" value="1"/>
</dbReference>
<dbReference type="InterPro" id="IPR043151">
    <property type="entry name" value="BAH_sf"/>
</dbReference>
<evidence type="ECO:0008006" key="4">
    <source>
        <dbReference type="Google" id="ProtNLM"/>
    </source>
</evidence>
<proteinExistence type="predicted"/>
<feature type="compositionally biased region" description="Gly residues" evidence="1">
    <location>
        <begin position="364"/>
        <end position="376"/>
    </location>
</feature>
<feature type="compositionally biased region" description="Polar residues" evidence="1">
    <location>
        <begin position="351"/>
        <end position="361"/>
    </location>
</feature>
<feature type="region of interest" description="Disordered" evidence="1">
    <location>
        <begin position="54"/>
        <end position="115"/>
    </location>
</feature>
<feature type="region of interest" description="Disordered" evidence="1">
    <location>
        <begin position="445"/>
        <end position="465"/>
    </location>
</feature>
<protein>
    <recommendedName>
        <fullName evidence="4">BAH domain-containing protein</fullName>
    </recommendedName>
</protein>
<evidence type="ECO:0000313" key="2">
    <source>
        <dbReference type="EMBL" id="TYJ51682.1"/>
    </source>
</evidence>
<feature type="region of interest" description="Disordered" evidence="1">
    <location>
        <begin position="351"/>
        <end position="393"/>
    </location>
</feature>
<evidence type="ECO:0000313" key="3">
    <source>
        <dbReference type="Proteomes" id="UP000322245"/>
    </source>
</evidence>
<feature type="compositionally biased region" description="Acidic residues" evidence="1">
    <location>
        <begin position="11"/>
        <end position="20"/>
    </location>
</feature>
<dbReference type="Proteomes" id="UP000322245">
    <property type="component" value="Unassembled WGS sequence"/>
</dbReference>
<accession>A0A5D3ALM0</accession>
<dbReference type="SUPFAM" id="SSF57903">
    <property type="entry name" value="FYVE/PHD zinc finger"/>
    <property type="match status" value="1"/>
</dbReference>
<keyword evidence="3" id="KW-1185">Reference proteome</keyword>
<feature type="region of interest" description="Disordered" evidence="1">
    <location>
        <begin position="508"/>
        <end position="540"/>
    </location>
</feature>
<comment type="caution">
    <text evidence="2">The sequence shown here is derived from an EMBL/GenBank/DDBJ whole genome shotgun (WGS) entry which is preliminary data.</text>
</comment>
<feature type="compositionally biased region" description="Low complexity" evidence="1">
    <location>
        <begin position="508"/>
        <end position="533"/>
    </location>
</feature>
<feature type="region of interest" description="Disordered" evidence="1">
    <location>
        <begin position="236"/>
        <end position="264"/>
    </location>
</feature>
<feature type="compositionally biased region" description="Polar residues" evidence="1">
    <location>
        <begin position="72"/>
        <end position="86"/>
    </location>
</feature>
<evidence type="ECO:0000256" key="1">
    <source>
        <dbReference type="SAM" id="MobiDB-lite"/>
    </source>
</evidence>